<dbReference type="VEuPathDB" id="PlasmoDB:PRELSG_0939700"/>
<proteinExistence type="predicted"/>
<feature type="region of interest" description="Disordered" evidence="2">
    <location>
        <begin position="861"/>
        <end position="894"/>
    </location>
</feature>
<feature type="coiled-coil region" evidence="1">
    <location>
        <begin position="723"/>
        <end position="772"/>
    </location>
</feature>
<protein>
    <submittedName>
        <fullName evidence="4">Uncharacterized protein</fullName>
    </submittedName>
</protein>
<evidence type="ECO:0000256" key="2">
    <source>
        <dbReference type="SAM" id="MobiDB-lite"/>
    </source>
</evidence>
<dbReference type="Proteomes" id="UP000220158">
    <property type="component" value="Chromosome 9"/>
</dbReference>
<feature type="region of interest" description="Disordered" evidence="2">
    <location>
        <begin position="82"/>
        <end position="113"/>
    </location>
</feature>
<dbReference type="EMBL" id="LN835304">
    <property type="protein sequence ID" value="CRH00294.1"/>
    <property type="molecule type" value="Genomic_DNA"/>
</dbReference>
<gene>
    <name evidence="4" type="ORF">PRELSG_0939700</name>
</gene>
<organism evidence="4 5">
    <name type="scientific">Plasmodium relictum</name>
    <dbReference type="NCBI Taxonomy" id="85471"/>
    <lineage>
        <taxon>Eukaryota</taxon>
        <taxon>Sar</taxon>
        <taxon>Alveolata</taxon>
        <taxon>Apicomplexa</taxon>
        <taxon>Aconoidasida</taxon>
        <taxon>Haemosporida</taxon>
        <taxon>Plasmodiidae</taxon>
        <taxon>Plasmodium</taxon>
        <taxon>Plasmodium (Haemamoeba)</taxon>
    </lineage>
</organism>
<feature type="transmembrane region" description="Helical" evidence="3">
    <location>
        <begin position="1128"/>
        <end position="1146"/>
    </location>
</feature>
<evidence type="ECO:0000313" key="5">
    <source>
        <dbReference type="Proteomes" id="UP000220158"/>
    </source>
</evidence>
<dbReference type="OrthoDB" id="340611at2759"/>
<evidence type="ECO:0000256" key="1">
    <source>
        <dbReference type="SAM" id="Coils"/>
    </source>
</evidence>
<keyword evidence="5" id="KW-1185">Reference proteome</keyword>
<keyword evidence="3" id="KW-0812">Transmembrane</keyword>
<feature type="transmembrane region" description="Helical" evidence="3">
    <location>
        <begin position="1210"/>
        <end position="1229"/>
    </location>
</feature>
<keyword evidence="3" id="KW-0472">Membrane</keyword>
<dbReference type="RefSeq" id="XP_028533297.1">
    <property type="nucleotide sequence ID" value="XM_028676849.1"/>
</dbReference>
<keyword evidence="3" id="KW-1133">Transmembrane helix</keyword>
<evidence type="ECO:0000313" key="4">
    <source>
        <dbReference type="EMBL" id="CRH00294.1"/>
    </source>
</evidence>
<keyword evidence="1" id="KW-0175">Coiled coil</keyword>
<feature type="compositionally biased region" description="Basic and acidic residues" evidence="2">
    <location>
        <begin position="84"/>
        <end position="109"/>
    </location>
</feature>
<dbReference type="OMA" id="IFLHYYF"/>
<reference evidence="4 5" key="1">
    <citation type="submission" date="2015-04" db="EMBL/GenBank/DDBJ databases">
        <authorList>
            <consortium name="Pathogen Informatics"/>
        </authorList>
    </citation>
    <scope>NUCLEOTIDE SEQUENCE [LARGE SCALE GENOMIC DNA]</scope>
    <source>
        <strain evidence="4 5">SGS1</strain>
    </source>
</reference>
<feature type="transmembrane region" description="Helical" evidence="3">
    <location>
        <begin position="492"/>
        <end position="510"/>
    </location>
</feature>
<dbReference type="GeneID" id="39736410"/>
<feature type="transmembrane region" description="Helical" evidence="3">
    <location>
        <begin position="1097"/>
        <end position="1122"/>
    </location>
</feature>
<feature type="transmembrane region" description="Helical" evidence="3">
    <location>
        <begin position="516"/>
        <end position="535"/>
    </location>
</feature>
<evidence type="ECO:0000256" key="3">
    <source>
        <dbReference type="SAM" id="Phobius"/>
    </source>
</evidence>
<name>A0A1J1H5T8_PLARL</name>
<feature type="transmembrane region" description="Helical" evidence="3">
    <location>
        <begin position="462"/>
        <end position="480"/>
    </location>
</feature>
<accession>A0A1J1H5T8</accession>
<dbReference type="KEGG" id="prel:PRELSG_0939700"/>
<sequence>MSTWINKKLISFSEKLIENVIDSFTNKNAPIENIQNIQGVRKIISKVISSKYFFKNDDICYNANNLDFKWYFKKKKKKKKKKKRVEEITYEESKKKDSNNNKNYKHNEENNNSNDINYLKIDESYLSPSYLLNSNKEKKKKKNRKSLLIEKDKCHLHHNISNESPNKIASLNSNVVSSCCSPFFTSNCSFNTSSLSSQSKSNSISSELNASSINIPSSFCSSNSEKYPTNINENSSNSNIFEENKESYCMRKESSLCKINLFIKEAKLLFFNKNVSISDVSIYVTTILEDRKYVGKLKKLSSRTLPMNNLVINEYINHNVKDIFTDIVINVKYKNRKKEKEDIVLGRVIIPLFLLLNTYKCKIKKIKNKMKYCMKCFLWLHIFPCNNKLFNYKFFKPIEGFEEYGMLNPLYTLGFLNIKIKIIFKKNPFFLTFFSNIRKPLFYYKLPLQFEPLYCQYYSENFYVYLTHLPLWLYKFFYIFNPKRIEKIQLNYFDLIFIFLFWLFLFRLIVFSPFCLIFVHIFFCILFVSLSYKYGMVDYHKNIFYNFRPIKVRKNKILHEQIKSKIENKNVHFYDKEREISIYRIEIDSNYCKYLCDSEKVGESNKEVSNMCTQNENVSNCNLNICDSGKLFLSKDDIKSDLKENKMENISNTEEKYKLNKNNGVNDIGKYNSANYNYDYDNNLCSNRCHDIYHDNCNSGDHLNSNNNNNSYCIEENNLMKDLDSTNKDNLKIEEEIKKNEEIKYKNGLKYMEEVIEKKTELTENINTKKKTNNIKKKNLDTIEGISNKKANITNFAKKIHDIMFDNKDKNNWKSFNKNKNLNGFISIFNKKNGKLPSVCTEEKGEEEDKDEEGKYLLSEKTKFLNEKNKEEKSNLKSREETDKDKENENSRIDIYEMGNNRENTNGVKNECEDNGRDYENENIFNSSYNISDQSRHEHYIRVNDEMILNTDIMNSQTNSHNNYKNENNDNNINIHSNNFSAPCSYSNNLSEVKSPKKNFILDAFNNNCSTNEQSNLFDIKKKYMPMPIVKSPFHNFYLCMNSIDNKNVPIFSNNSDVPKIHMILNRLITLVTLSQNFTGLFTMNYEKIKYAFNWDFGFYTSVNLFILFLICYSMSFFVYLLSHIPFVVFRFFFFVLLTFLSIKSYEFTENGHRAITYSKKNKNKRTKKNFFKRLKIIKIIKNIFKRKHKSKKYIFLKFLLKIYKFFKKIAQNFFLYISFGIFFIKNWYMRLLILKDIDHMEIAKLQAFKNLYFFIHNRMKKSGNTVKSKGMNNTNKINEITKTKTKASNENKSNNIDEKNKSYMKFHMYENYKDVEACIYSSSDKETVHKANENENTDEDYDSLSQITDNGSMNVHVDIFLHYYFKKRKHDLFNNFININRNHMYMYKDINLCYSNEEHKINQLNYREYFNSENNYSSSYDANKKKKIKTYSLYM</sequence>